<dbReference type="InterPro" id="IPR034364">
    <property type="entry name" value="PABP_RRM1"/>
</dbReference>
<dbReference type="InterPro" id="IPR012677">
    <property type="entry name" value="Nucleotide-bd_a/b_plait_sf"/>
</dbReference>
<dbReference type="AlphaFoldDB" id="A0ABD3NI99"/>
<keyword evidence="5" id="KW-0677">Repeat</keyword>
<gene>
    <name evidence="12" type="ORF">ACHAW5_008123</name>
</gene>
<dbReference type="PROSITE" id="PS50102">
    <property type="entry name" value="RRM"/>
    <property type="match status" value="4"/>
</dbReference>
<evidence type="ECO:0000313" key="12">
    <source>
        <dbReference type="EMBL" id="KAL3775653.1"/>
    </source>
</evidence>
<evidence type="ECO:0000313" key="13">
    <source>
        <dbReference type="Proteomes" id="UP001530315"/>
    </source>
</evidence>
<keyword evidence="7" id="KW-0539">Nucleus</keyword>
<feature type="region of interest" description="Disordered" evidence="9">
    <location>
        <begin position="609"/>
        <end position="729"/>
    </location>
</feature>
<dbReference type="Pfam" id="PF00076">
    <property type="entry name" value="RRM_1"/>
    <property type="match status" value="5"/>
</dbReference>
<dbReference type="CDD" id="cd12378">
    <property type="entry name" value="RRM1_I_PABPs"/>
    <property type="match status" value="1"/>
</dbReference>
<evidence type="ECO:0008006" key="14">
    <source>
        <dbReference type="Google" id="ProtNLM"/>
    </source>
</evidence>
<dbReference type="SMART" id="SM00517">
    <property type="entry name" value="PolyA"/>
    <property type="match status" value="1"/>
</dbReference>
<proteinExistence type="inferred from homology"/>
<dbReference type="SMART" id="SM00361">
    <property type="entry name" value="RRM_1"/>
    <property type="match status" value="2"/>
</dbReference>
<dbReference type="CDD" id="cd12381">
    <property type="entry name" value="RRM4_I_PABPs"/>
    <property type="match status" value="1"/>
</dbReference>
<evidence type="ECO:0000256" key="2">
    <source>
        <dbReference type="ARBA" id="ARBA00004496"/>
    </source>
</evidence>
<protein>
    <recommendedName>
        <fullName evidence="14">PABP</fullName>
    </recommendedName>
</protein>
<dbReference type="InterPro" id="IPR045305">
    <property type="entry name" value="RRM2_I_PABPs"/>
</dbReference>
<dbReference type="FunFam" id="3.30.70.330:FF:000003">
    <property type="entry name" value="Polyadenylate-binding protein"/>
    <property type="match status" value="1"/>
</dbReference>
<dbReference type="FunFam" id="1.10.1900.10:FF:000004">
    <property type="entry name" value="Polyadenylate-binding protein"/>
    <property type="match status" value="1"/>
</dbReference>
<keyword evidence="4" id="KW-0963">Cytoplasm</keyword>
<reference evidence="12 13" key="1">
    <citation type="submission" date="2024-10" db="EMBL/GenBank/DDBJ databases">
        <title>Updated reference genomes for cyclostephanoid diatoms.</title>
        <authorList>
            <person name="Roberts W.R."/>
            <person name="Alverson A.J."/>
        </authorList>
    </citation>
    <scope>NUCLEOTIDE SEQUENCE [LARGE SCALE GENOMIC DNA]</scope>
    <source>
        <strain evidence="12 13">AJA276-08</strain>
    </source>
</reference>
<dbReference type="InterPro" id="IPR036053">
    <property type="entry name" value="PABP-dom"/>
</dbReference>
<dbReference type="SMART" id="SM00360">
    <property type="entry name" value="RRM"/>
    <property type="match status" value="4"/>
</dbReference>
<dbReference type="InterPro" id="IPR035979">
    <property type="entry name" value="RBD_domain_sf"/>
</dbReference>
<dbReference type="Gene3D" id="3.30.70.330">
    <property type="match status" value="5"/>
</dbReference>
<dbReference type="Proteomes" id="UP001530315">
    <property type="component" value="Unassembled WGS sequence"/>
</dbReference>
<feature type="domain" description="RRM" evidence="10">
    <location>
        <begin position="419"/>
        <end position="497"/>
    </location>
</feature>
<dbReference type="SUPFAM" id="SSF63570">
    <property type="entry name" value="PABC (PABP) domain"/>
    <property type="match status" value="1"/>
</dbReference>
<feature type="compositionally biased region" description="Basic and acidic residues" evidence="9">
    <location>
        <begin position="290"/>
        <end position="319"/>
    </location>
</feature>
<dbReference type="GO" id="GO:0003723">
    <property type="term" value="F:RNA binding"/>
    <property type="evidence" value="ECO:0007669"/>
    <property type="project" value="UniProtKB-UniRule"/>
</dbReference>
<dbReference type="CDD" id="cd12379">
    <property type="entry name" value="RRM2_I_PABPs"/>
    <property type="match status" value="1"/>
</dbReference>
<feature type="domain" description="RRM" evidence="10">
    <location>
        <begin position="62"/>
        <end position="140"/>
    </location>
</feature>
<feature type="region of interest" description="Disordered" evidence="9">
    <location>
        <begin position="279"/>
        <end position="333"/>
    </location>
</feature>
<evidence type="ECO:0000256" key="6">
    <source>
        <dbReference type="ARBA" id="ARBA00022884"/>
    </source>
</evidence>
<feature type="compositionally biased region" description="Gly residues" evidence="9">
    <location>
        <begin position="616"/>
        <end position="671"/>
    </location>
</feature>
<feature type="domain" description="RRM" evidence="10">
    <location>
        <begin position="150"/>
        <end position="228"/>
    </location>
</feature>
<comment type="subcellular location">
    <subcellularLocation>
        <location evidence="2">Cytoplasm</location>
    </subcellularLocation>
    <subcellularLocation>
        <location evidence="1">Nucleus</location>
    </subcellularLocation>
</comment>
<dbReference type="Pfam" id="PF00658">
    <property type="entry name" value="MLLE"/>
    <property type="match status" value="1"/>
</dbReference>
<evidence type="ECO:0000256" key="7">
    <source>
        <dbReference type="ARBA" id="ARBA00023242"/>
    </source>
</evidence>
<evidence type="ECO:0000256" key="3">
    <source>
        <dbReference type="ARBA" id="ARBA00008557"/>
    </source>
</evidence>
<evidence type="ECO:0000256" key="5">
    <source>
        <dbReference type="ARBA" id="ARBA00022737"/>
    </source>
</evidence>
<dbReference type="InterPro" id="IPR002004">
    <property type="entry name" value="PABP_HYD_C"/>
</dbReference>
<dbReference type="PROSITE" id="PS51309">
    <property type="entry name" value="PABC"/>
    <property type="match status" value="1"/>
</dbReference>
<comment type="caution">
    <text evidence="12">The sequence shown here is derived from an EMBL/GenBank/DDBJ whole genome shotgun (WGS) entry which is preliminary data.</text>
</comment>
<feature type="region of interest" description="Disordered" evidence="9">
    <location>
        <begin position="1"/>
        <end position="53"/>
    </location>
</feature>
<evidence type="ECO:0000256" key="9">
    <source>
        <dbReference type="SAM" id="MobiDB-lite"/>
    </source>
</evidence>
<feature type="domain" description="PABC" evidence="11">
    <location>
        <begin position="724"/>
        <end position="801"/>
    </location>
</feature>
<feature type="compositionally biased region" description="Pro residues" evidence="9">
    <location>
        <begin position="23"/>
        <end position="34"/>
    </location>
</feature>
<evidence type="ECO:0000259" key="11">
    <source>
        <dbReference type="PROSITE" id="PS51309"/>
    </source>
</evidence>
<feature type="compositionally biased region" description="Low complexity" evidence="9">
    <location>
        <begin position="322"/>
        <end position="333"/>
    </location>
</feature>
<keyword evidence="6 8" id="KW-0694">RNA-binding</keyword>
<dbReference type="PANTHER" id="PTHR24012">
    <property type="entry name" value="RNA BINDING PROTEIN"/>
    <property type="match status" value="1"/>
</dbReference>
<dbReference type="GO" id="GO:0005737">
    <property type="term" value="C:cytoplasm"/>
    <property type="evidence" value="ECO:0007669"/>
    <property type="project" value="UniProtKB-SubCell"/>
</dbReference>
<keyword evidence="13" id="KW-1185">Reference proteome</keyword>
<dbReference type="InterPro" id="IPR000504">
    <property type="entry name" value="RRM_dom"/>
</dbReference>
<evidence type="ECO:0000256" key="1">
    <source>
        <dbReference type="ARBA" id="ARBA00004123"/>
    </source>
</evidence>
<dbReference type="SUPFAM" id="SSF54928">
    <property type="entry name" value="RNA-binding domain, RBD"/>
    <property type="match status" value="3"/>
</dbReference>
<dbReference type="FunFam" id="3.30.70.330:FF:000651">
    <property type="entry name" value="Poly(A) binding protein cytoplasmic 1 like"/>
    <property type="match status" value="1"/>
</dbReference>
<dbReference type="InterPro" id="IPR003954">
    <property type="entry name" value="RRM_euk-type"/>
</dbReference>
<organism evidence="12 13">
    <name type="scientific">Stephanodiscus triporus</name>
    <dbReference type="NCBI Taxonomy" id="2934178"/>
    <lineage>
        <taxon>Eukaryota</taxon>
        <taxon>Sar</taxon>
        <taxon>Stramenopiles</taxon>
        <taxon>Ochrophyta</taxon>
        <taxon>Bacillariophyta</taxon>
        <taxon>Coscinodiscophyceae</taxon>
        <taxon>Thalassiosirophycidae</taxon>
        <taxon>Stephanodiscales</taxon>
        <taxon>Stephanodiscaceae</taxon>
        <taxon>Stephanodiscus</taxon>
    </lineage>
</organism>
<dbReference type="EMBL" id="JALLAZ020001402">
    <property type="protein sequence ID" value="KAL3775653.1"/>
    <property type="molecule type" value="Genomic_DNA"/>
</dbReference>
<dbReference type="GO" id="GO:0005634">
    <property type="term" value="C:nucleus"/>
    <property type="evidence" value="ECO:0007669"/>
    <property type="project" value="UniProtKB-SubCell"/>
</dbReference>
<dbReference type="Gene3D" id="1.10.1900.10">
    <property type="entry name" value="c-terminal domain of poly(a) binding protein"/>
    <property type="match status" value="1"/>
</dbReference>
<accession>A0ABD3NI99</accession>
<comment type="similarity">
    <text evidence="3">Belongs to the polyadenylate-binding protein type-1 family.</text>
</comment>
<sequence length="805" mass="84910">MSTSVMKPEEAVVAESGGAPPTVVVPPQPQPPVIPQQQQPQPPVASMGGGGGGGGGPSFISASLYIGDLLPEVNEGLLFEIFNAVGPVSSIRVCRDAVTRRSLGYAYVNYHQTIDAERALESMNFTEIKGKPCRIMWSQRDPSVRRSGVGNIFVKNLHENIDNKQLYDTFGLFGNILSCKVVCDRATGLSKGYGYVHYETNEAARSAIEKLDGMLIDGREVQVGQFMRRDNRPDSQAFTNCFVKNIPYEWDEKRLEDEFMKFGEIVSVSISMGRRKRDKKKAVAAAAVTPEKKEGEEKEGEKKNGTEEEKPVEEAKVDDEPVPVAESPSPSSDVVVVVDDDETKPESLGFGFVNYLNHDSAADAVREMNEKSYRVTEDGATFDKVIYVGRAQKKAERERELRAKYEVEKLDRIAKFQGVNLYVKNLDESVTDDVLREEFGAMGTITSAHVMKEPRTGASRGFGFVCFSTPEDSTRAVNEMNGKLIAGKPVFVALAQRREVRRAQLEAQHGQGRGGLGGPGGVGGGVGLGGPGGMMRGMPMGGPMVGGYGPGAVPMYMPRVPGGPGGMQPSYPVGAMPQMMGGRGGYGVQVPGGQPGVRPGGGYPMQGYGMMPAQPGRGGPQGGGMGGPQLAGGRGGGGGGGRGPGGPMGRGGGAPAGPYGRGGGGGRGGPMHGQPPIKFNQQARNAVPGGMMPPGGPQPIMADAQQSGIGGAMGGGPPPPSSSNEQLTPAALASATPEVQKNMIGERLYPLIHQTQPELAGKITGMLLEMDNSELLHLLESPEALNAKIQEALQVLEAHNAAEDK</sequence>
<feature type="domain" description="RRM" evidence="10">
    <location>
        <begin position="239"/>
        <end position="393"/>
    </location>
</feature>
<evidence type="ECO:0000256" key="4">
    <source>
        <dbReference type="ARBA" id="ARBA00022490"/>
    </source>
</evidence>
<name>A0ABD3NI99_9STRA</name>
<dbReference type="FunFam" id="3.30.70.330:FF:000385">
    <property type="entry name" value="Polyadenylate-binding protein"/>
    <property type="match status" value="1"/>
</dbReference>
<evidence type="ECO:0000256" key="8">
    <source>
        <dbReference type="PROSITE-ProRule" id="PRU00176"/>
    </source>
</evidence>
<evidence type="ECO:0000259" key="10">
    <source>
        <dbReference type="PROSITE" id="PS50102"/>
    </source>
</evidence>